<sequence length="476" mass="51003">MSDHNMPPSDSGFDEDDEHLVADRDGPAGSHVKKARKSDEMQRNLKAVFGSGVGKVSLIAAGLVVLALGALAYNGMTGKDEPAGKASTVDVPRAPQPEVSVDPISAAEAERRAQRSSLEAEQAAERGMSYQPGFDPNIVQSTGKELARGQNAQFNVPGQPYSDASTQPPPIYVGAGQPPRETAQVAPRAGVNNAQADEQERRRLEEELKKAEQQRDLYVNELKTETLKSIKQLMGESESAKGFADKSGFSTVSYYPTERAGNGDRDVALRTAKDKKDPNDIEAVGDTDRELLIKTGTIMYATLDAEVNTDDGGDVLATIRGGKWNGAKLIGKIEQAPDNIRVKFTILAPPVNDPRPTMRISAVALREDDAKQGIAETKDHHTMSRYFALGAASLLSGYGRAYQQTAGTTIISPSGVVAQTTTEPSTKQVIGSSVGEMGTAIASEVRRGFNRPATYATPANKGFGLFFLQDVHDQSR</sequence>
<organism evidence="3 4">
    <name type="scientific">Pseudomonas putida</name>
    <name type="common">Arthrobacter siderocapsulatus</name>
    <dbReference type="NCBI Taxonomy" id="303"/>
    <lineage>
        <taxon>Bacteria</taxon>
        <taxon>Pseudomonadati</taxon>
        <taxon>Pseudomonadota</taxon>
        <taxon>Gammaproteobacteria</taxon>
        <taxon>Pseudomonadales</taxon>
        <taxon>Pseudomonadaceae</taxon>
        <taxon>Pseudomonas</taxon>
    </lineage>
</organism>
<evidence type="ECO:0000256" key="2">
    <source>
        <dbReference type="SAM" id="Phobius"/>
    </source>
</evidence>
<feature type="region of interest" description="Disordered" evidence="1">
    <location>
        <begin position="1"/>
        <end position="41"/>
    </location>
</feature>
<keyword evidence="2" id="KW-0472">Membrane</keyword>
<proteinExistence type="predicted"/>
<evidence type="ECO:0000313" key="3">
    <source>
        <dbReference type="EMBL" id="BBU46974.1"/>
    </source>
</evidence>
<dbReference type="EMBL" id="AP022324">
    <property type="protein sequence ID" value="BBU46974.1"/>
    <property type="molecule type" value="Genomic_DNA"/>
</dbReference>
<protein>
    <recommendedName>
        <fullName evidence="5">Type IV secretion protein DotG</fullName>
    </recommendedName>
</protein>
<dbReference type="CDD" id="cd16431">
    <property type="entry name" value="IcmE"/>
    <property type="match status" value="1"/>
</dbReference>
<evidence type="ECO:0000313" key="4">
    <source>
        <dbReference type="Proteomes" id="UP000464661"/>
    </source>
</evidence>
<dbReference type="RefSeq" id="WP_027614895.1">
    <property type="nucleotide sequence ID" value="NZ_AP022324.1"/>
</dbReference>
<name>A0A7U6M724_PSEPU</name>
<keyword evidence="2" id="KW-1133">Transmembrane helix</keyword>
<dbReference type="InterPro" id="IPR049855">
    <property type="entry name" value="DotG/IcmE-like_C"/>
</dbReference>
<gene>
    <name evidence="3" type="ORF">PPTS312_48890</name>
</gene>
<feature type="region of interest" description="Disordered" evidence="1">
    <location>
        <begin position="174"/>
        <end position="201"/>
    </location>
</feature>
<accession>A0A7U6M724</accession>
<evidence type="ECO:0000256" key="1">
    <source>
        <dbReference type="SAM" id="MobiDB-lite"/>
    </source>
</evidence>
<reference evidence="3 4" key="1">
    <citation type="submission" date="2020-01" db="EMBL/GenBank/DDBJ databases">
        <title>Complete Genome Sequence of Pseudomonas putida Strain TS312, Harboring the HdtS type N-acyl-homoserine Lactone Synthase, Isolated from a Paper Mill.</title>
        <authorList>
            <person name="Hosoe A."/>
            <person name="Suenaga T."/>
            <person name="Sugi T."/>
            <person name="Izumi T."/>
            <person name="Nagai N."/>
            <person name="Terada A."/>
        </authorList>
    </citation>
    <scope>NUCLEOTIDE SEQUENCE [LARGE SCALE GENOMIC DNA]</scope>
    <source>
        <strain evidence="3 4">TS312</strain>
    </source>
</reference>
<dbReference type="AlphaFoldDB" id="A0A7U6M724"/>
<feature type="region of interest" description="Disordered" evidence="1">
    <location>
        <begin position="79"/>
        <end position="140"/>
    </location>
</feature>
<feature type="transmembrane region" description="Helical" evidence="2">
    <location>
        <begin position="47"/>
        <end position="73"/>
    </location>
</feature>
<dbReference type="Proteomes" id="UP000464661">
    <property type="component" value="Chromosome"/>
</dbReference>
<evidence type="ECO:0008006" key="5">
    <source>
        <dbReference type="Google" id="ProtNLM"/>
    </source>
</evidence>
<keyword evidence="2" id="KW-0812">Transmembrane</keyword>